<dbReference type="AlphaFoldDB" id="A0AAN6GYI1"/>
<organism evidence="4 5">
    <name type="scientific">Tilletia horrida</name>
    <dbReference type="NCBI Taxonomy" id="155126"/>
    <lineage>
        <taxon>Eukaryota</taxon>
        <taxon>Fungi</taxon>
        <taxon>Dikarya</taxon>
        <taxon>Basidiomycota</taxon>
        <taxon>Ustilaginomycotina</taxon>
        <taxon>Exobasidiomycetes</taxon>
        <taxon>Tilletiales</taxon>
        <taxon>Tilletiaceae</taxon>
        <taxon>Tilletia</taxon>
    </lineage>
</organism>
<dbReference type="Proteomes" id="UP001176517">
    <property type="component" value="Unassembled WGS sequence"/>
</dbReference>
<dbReference type="SUPFAM" id="SSF53474">
    <property type="entry name" value="alpha/beta-Hydrolases"/>
    <property type="match status" value="1"/>
</dbReference>
<protein>
    <recommendedName>
        <fullName evidence="6">Cutinase</fullName>
    </recommendedName>
</protein>
<name>A0AAN6GYI1_9BASI</name>
<evidence type="ECO:0000313" key="5">
    <source>
        <dbReference type="Proteomes" id="UP001176517"/>
    </source>
</evidence>
<dbReference type="GO" id="GO:0052689">
    <property type="term" value="F:carboxylic ester hydrolase activity"/>
    <property type="evidence" value="ECO:0007669"/>
    <property type="project" value="UniProtKB-ARBA"/>
</dbReference>
<evidence type="ECO:0000256" key="2">
    <source>
        <dbReference type="ARBA" id="ARBA00023157"/>
    </source>
</evidence>
<keyword evidence="3" id="KW-0732">Signal</keyword>
<dbReference type="InterPro" id="IPR000675">
    <property type="entry name" value="Cutinase/axe"/>
</dbReference>
<accession>A0AAN6GYI1</accession>
<sequence>MVGLHLVISALALLGATGSNASPLRRRDCSDYQIVAARGTSNPQNSTFGYTGMVDTVFKTLPGGSFYDVVYPANYFFYPGIPEGVADLTKHLQQSVQNCPKQKYALIGYSQGAEVINRVIVNVNSTLNATVYDRIKSVIYVGNPSHLPNSTANVDQDGGKATDAWKGILSVTGILGPRIPRLDAYISSAKLLDICYTYDLICAFNEPHNSFSNHTLYNNSMGVQTQGAKHMLARLK</sequence>
<dbReference type="PANTHER" id="PTHR33630">
    <property type="entry name" value="CUTINASE RV1984C-RELATED-RELATED"/>
    <property type="match status" value="1"/>
</dbReference>
<proteinExistence type="predicted"/>
<comment type="caution">
    <text evidence="4">The sequence shown here is derived from an EMBL/GenBank/DDBJ whole genome shotgun (WGS) entry which is preliminary data.</text>
</comment>
<dbReference type="EMBL" id="JAPDMZ010000001">
    <property type="protein sequence ID" value="KAK0558020.1"/>
    <property type="molecule type" value="Genomic_DNA"/>
</dbReference>
<reference evidence="4" key="1">
    <citation type="journal article" date="2023" name="PhytoFront">
        <title>Draft Genome Resources of Seven Strains of Tilletia horrida, Causal Agent of Kernel Smut of Rice.</title>
        <authorList>
            <person name="Khanal S."/>
            <person name="Antony Babu S."/>
            <person name="Zhou X.G."/>
        </authorList>
    </citation>
    <scope>NUCLEOTIDE SEQUENCE</scope>
    <source>
        <strain evidence="4">TX6</strain>
    </source>
</reference>
<feature type="chain" id="PRO_5042938740" description="Cutinase" evidence="3">
    <location>
        <begin position="22"/>
        <end position="236"/>
    </location>
</feature>
<dbReference type="InterPro" id="IPR029058">
    <property type="entry name" value="AB_hydrolase_fold"/>
</dbReference>
<keyword evidence="1" id="KW-0378">Hydrolase</keyword>
<dbReference type="Pfam" id="PF01083">
    <property type="entry name" value="Cutinase"/>
    <property type="match status" value="1"/>
</dbReference>
<evidence type="ECO:0000256" key="1">
    <source>
        <dbReference type="ARBA" id="ARBA00022801"/>
    </source>
</evidence>
<dbReference type="PANTHER" id="PTHR33630:SF9">
    <property type="entry name" value="CUTINASE 4"/>
    <property type="match status" value="1"/>
</dbReference>
<evidence type="ECO:0008006" key="6">
    <source>
        <dbReference type="Google" id="ProtNLM"/>
    </source>
</evidence>
<evidence type="ECO:0000313" key="4">
    <source>
        <dbReference type="EMBL" id="KAK0558020.1"/>
    </source>
</evidence>
<dbReference type="SMART" id="SM01110">
    <property type="entry name" value="Cutinase"/>
    <property type="match status" value="1"/>
</dbReference>
<keyword evidence="5" id="KW-1185">Reference proteome</keyword>
<evidence type="ECO:0000256" key="3">
    <source>
        <dbReference type="SAM" id="SignalP"/>
    </source>
</evidence>
<feature type="signal peptide" evidence="3">
    <location>
        <begin position="1"/>
        <end position="21"/>
    </location>
</feature>
<gene>
    <name evidence="4" type="ORF">OC846_000012</name>
</gene>
<dbReference type="Gene3D" id="3.40.50.1820">
    <property type="entry name" value="alpha/beta hydrolase"/>
    <property type="match status" value="1"/>
</dbReference>
<keyword evidence="2" id="KW-1015">Disulfide bond</keyword>